<dbReference type="PANTHER" id="PTHR43767:SF9">
    <property type="entry name" value="LONG-CHAIN-FATTY-ACID--COA LIGASE"/>
    <property type="match status" value="1"/>
</dbReference>
<comment type="caution">
    <text evidence="5">The sequence shown here is derived from an EMBL/GenBank/DDBJ whole genome shotgun (WGS) entry which is preliminary data.</text>
</comment>
<dbReference type="Pfam" id="PF13193">
    <property type="entry name" value="AMP-binding_C"/>
    <property type="match status" value="1"/>
</dbReference>
<dbReference type="Gene3D" id="3.40.50.12780">
    <property type="entry name" value="N-terminal domain of ligase-like"/>
    <property type="match status" value="1"/>
</dbReference>
<evidence type="ECO:0000256" key="2">
    <source>
        <dbReference type="ARBA" id="ARBA00022598"/>
    </source>
</evidence>
<dbReference type="FunFam" id="3.30.300.30:FF:000008">
    <property type="entry name" value="2,3-dihydroxybenzoate-AMP ligase"/>
    <property type="match status" value="1"/>
</dbReference>
<evidence type="ECO:0000313" key="6">
    <source>
        <dbReference type="Proteomes" id="UP000288623"/>
    </source>
</evidence>
<dbReference type="SUPFAM" id="SSF56801">
    <property type="entry name" value="Acetyl-CoA synthetase-like"/>
    <property type="match status" value="1"/>
</dbReference>
<dbReference type="Proteomes" id="UP000288623">
    <property type="component" value="Unassembled WGS sequence"/>
</dbReference>
<sequence length="570" mass="64643">MTEKLWLKSYPEEVPTSLDYREIPLQQYLSEMADKTPDNVAIYFMGKEVRFKELQQYAYKFANYLQKLGLQKGDRIAIMLPNTPQAVVSFFGAMYAGCTVVMTNPLYTEREVAYQLKDSGAKLIVTLDILYPRIMKTWKDTDLEHIVVTGLKDFLPFPKNVVYPFMQRKEYGFKVSVEHQGVNHLFTEILRTSPDTAIPIDEAFDFNEDLALLQYTGGTTGFPKGVMLTHRNIVSNVQACAMWTNDYRIPEDEQEPDVVLGVLPFFHVYGMTTVLALSVMMGFKMLLVPKFDATELLKTIDKHKPTLFPGAPTIYIGILNHPDIAKYDLSSIKACISGSAPLPVEVQDQFEEVTGGKLVEGYGLTESSPVTHSNFLWIDRRVKGSIGVPWPDTDAAIMDTTTMTEVAVGEVGELCIKGPQVMKGYWNRTEETAQTLRDGWLLTGDMGYMNEDGYFFVVDRKKDIIIAGGYNIYPREVEEVLYEHEGIQECVVIGVPDPYRGETVKAFIVKKEGAEVSDDELNRYCRKNLASYKVPRIYEFREELPKTAVGKILRRQLVDEEKAKQNDNLA</sequence>
<comment type="similarity">
    <text evidence="1">Belongs to the ATP-dependent AMP-binding enzyme family.</text>
</comment>
<feature type="domain" description="AMP-binding enzyme C-terminal" evidence="4">
    <location>
        <begin position="476"/>
        <end position="551"/>
    </location>
</feature>
<dbReference type="OrthoDB" id="9803968at2"/>
<dbReference type="PROSITE" id="PS00455">
    <property type="entry name" value="AMP_BINDING"/>
    <property type="match status" value="1"/>
</dbReference>
<dbReference type="InterPro" id="IPR025110">
    <property type="entry name" value="AMP-bd_C"/>
</dbReference>
<organism evidence="5 6">
    <name type="scientific">Candidatus Kurthia intestinigallinarum</name>
    <dbReference type="NCBI Taxonomy" id="1562256"/>
    <lineage>
        <taxon>Bacteria</taxon>
        <taxon>Bacillati</taxon>
        <taxon>Bacillota</taxon>
        <taxon>Bacilli</taxon>
        <taxon>Bacillales</taxon>
        <taxon>Caryophanaceae</taxon>
        <taxon>Kurthia</taxon>
    </lineage>
</organism>
<accession>A0A433RY54</accession>
<dbReference type="FunFam" id="3.40.50.12780:FF:000003">
    <property type="entry name" value="Long-chain-fatty-acid--CoA ligase FadD"/>
    <property type="match status" value="1"/>
</dbReference>
<evidence type="ECO:0000256" key="1">
    <source>
        <dbReference type="ARBA" id="ARBA00006432"/>
    </source>
</evidence>
<feature type="domain" description="AMP-dependent synthetase/ligase" evidence="3">
    <location>
        <begin position="31"/>
        <end position="426"/>
    </location>
</feature>
<name>A0A433RY54_9BACL</name>
<keyword evidence="6" id="KW-1185">Reference proteome</keyword>
<dbReference type="InterPro" id="IPR042099">
    <property type="entry name" value="ANL_N_sf"/>
</dbReference>
<protein>
    <submittedName>
        <fullName evidence="5">Long-chain fatty acid--CoA ligase</fullName>
    </submittedName>
</protein>
<dbReference type="Gene3D" id="3.30.300.30">
    <property type="match status" value="1"/>
</dbReference>
<keyword evidence="2 5" id="KW-0436">Ligase</keyword>
<dbReference type="InterPro" id="IPR020845">
    <property type="entry name" value="AMP-binding_CS"/>
</dbReference>
<dbReference type="CDD" id="cd05936">
    <property type="entry name" value="FC-FACS_FadD_like"/>
    <property type="match status" value="1"/>
</dbReference>
<dbReference type="PANTHER" id="PTHR43767">
    <property type="entry name" value="LONG-CHAIN-FATTY-ACID--COA LIGASE"/>
    <property type="match status" value="1"/>
</dbReference>
<dbReference type="AlphaFoldDB" id="A0A433RY54"/>
<dbReference type="Pfam" id="PF00501">
    <property type="entry name" value="AMP-binding"/>
    <property type="match status" value="1"/>
</dbReference>
<dbReference type="GO" id="GO:0016877">
    <property type="term" value="F:ligase activity, forming carbon-sulfur bonds"/>
    <property type="evidence" value="ECO:0007669"/>
    <property type="project" value="UniProtKB-ARBA"/>
</dbReference>
<reference evidence="5 6" key="1">
    <citation type="submission" date="2014-11" db="EMBL/GenBank/DDBJ databases">
        <title>Genome sequence and analysis of novel Kurthia sp.</title>
        <authorList>
            <person name="Lawson J.N."/>
            <person name="Gonzalez J.E."/>
            <person name="Rinauldi L."/>
            <person name="Xuan Z."/>
            <person name="Firman A."/>
            <person name="Shaddox L."/>
            <person name="Trudeau A."/>
            <person name="Shah S."/>
            <person name="Reiman D."/>
        </authorList>
    </citation>
    <scope>NUCLEOTIDE SEQUENCE [LARGE SCALE GENOMIC DNA]</scope>
    <source>
        <strain evidence="5 6">3B1D</strain>
    </source>
</reference>
<dbReference type="InterPro" id="IPR000873">
    <property type="entry name" value="AMP-dep_synth/lig_dom"/>
</dbReference>
<dbReference type="InterPro" id="IPR050237">
    <property type="entry name" value="ATP-dep_AMP-bd_enzyme"/>
</dbReference>
<gene>
    <name evidence="5" type="ORF">QI30_01910</name>
</gene>
<dbReference type="InterPro" id="IPR045851">
    <property type="entry name" value="AMP-bd_C_sf"/>
</dbReference>
<evidence type="ECO:0000259" key="3">
    <source>
        <dbReference type="Pfam" id="PF00501"/>
    </source>
</evidence>
<evidence type="ECO:0000313" key="5">
    <source>
        <dbReference type="EMBL" id="RUS58197.1"/>
    </source>
</evidence>
<dbReference type="RefSeq" id="WP_126989265.1">
    <property type="nucleotide sequence ID" value="NZ_JTFC01000007.1"/>
</dbReference>
<dbReference type="EMBL" id="JTFC01000007">
    <property type="protein sequence ID" value="RUS58197.1"/>
    <property type="molecule type" value="Genomic_DNA"/>
</dbReference>
<proteinExistence type="inferred from homology"/>
<evidence type="ECO:0000259" key="4">
    <source>
        <dbReference type="Pfam" id="PF13193"/>
    </source>
</evidence>